<evidence type="ECO:0000256" key="1">
    <source>
        <dbReference type="SAM" id="MobiDB-lite"/>
    </source>
</evidence>
<keyword evidence="4" id="KW-1185">Reference proteome</keyword>
<dbReference type="EMBL" id="BAABHQ010000001">
    <property type="protein sequence ID" value="GAA4860098.1"/>
    <property type="molecule type" value="Genomic_DNA"/>
</dbReference>
<keyword evidence="2" id="KW-0472">Membrane</keyword>
<dbReference type="PANTHER" id="PTHR37305">
    <property type="entry name" value="INTEGRAL MEMBRANE PROTEIN-RELATED"/>
    <property type="match status" value="1"/>
</dbReference>
<reference evidence="4" key="1">
    <citation type="journal article" date="2019" name="Int. J. Syst. Evol. Microbiol.">
        <title>The Global Catalogue of Microorganisms (GCM) 10K type strain sequencing project: providing services to taxonomists for standard genome sequencing and annotation.</title>
        <authorList>
            <consortium name="The Broad Institute Genomics Platform"/>
            <consortium name="The Broad Institute Genome Sequencing Center for Infectious Disease"/>
            <person name="Wu L."/>
            <person name="Ma J."/>
        </authorList>
    </citation>
    <scope>NUCLEOTIDE SEQUENCE [LARGE SCALE GENOMIC DNA]</scope>
    <source>
        <strain evidence="4">JCM 17983</strain>
    </source>
</reference>
<feature type="region of interest" description="Disordered" evidence="1">
    <location>
        <begin position="155"/>
        <end position="200"/>
    </location>
</feature>
<feature type="transmembrane region" description="Helical" evidence="2">
    <location>
        <begin position="265"/>
        <end position="291"/>
    </location>
</feature>
<dbReference type="RefSeq" id="WP_274231050.1">
    <property type="nucleotide sequence ID" value="NZ_BAABHQ010000001.1"/>
</dbReference>
<protein>
    <submittedName>
        <fullName evidence="3">ABC transporter permease</fullName>
    </submittedName>
</protein>
<gene>
    <name evidence="3" type="ORF">GCM10023203_04090</name>
</gene>
<feature type="transmembrane region" description="Helical" evidence="2">
    <location>
        <begin position="16"/>
        <end position="38"/>
    </location>
</feature>
<feature type="transmembrane region" description="Helical" evidence="2">
    <location>
        <begin position="58"/>
        <end position="85"/>
    </location>
</feature>
<name>A0ABP9DW84_9PSEU</name>
<evidence type="ECO:0000313" key="3">
    <source>
        <dbReference type="EMBL" id="GAA4860098.1"/>
    </source>
</evidence>
<comment type="caution">
    <text evidence="3">The sequence shown here is derived from an EMBL/GenBank/DDBJ whole genome shotgun (WGS) entry which is preliminary data.</text>
</comment>
<evidence type="ECO:0000256" key="2">
    <source>
        <dbReference type="SAM" id="Phobius"/>
    </source>
</evidence>
<proteinExistence type="predicted"/>
<sequence>MIGVELVKLVRRPRTWVAVGLLCLLPTVVAVFLATTRISPPPGQGAAFLSAVLQSGSLYPAAALALVLPLFLPIAVAVVAGDAVAGESSQGTLRYLLVRPVRRTSLLVAKLVAVVVFVVGSVVAVAGSSYVVGVSLFGAGDPVAVVRALPEVTGSSDDAVAGTGPAAPAGGRGQVGSSDAASGGQAGATRPGAGTGDGTVVADDQAARERAQASVSSLSGEALSPADLAARLLGAMGYVTVSMLGVAAIALFLSTVTASSLGATLGALAALVTSQVLVSLDAAAAVTPYLPTRYWLAWVDFFRDPIFLRDITAGLWLQAGYVVVLMLAAWANFATKDVTS</sequence>
<dbReference type="Pfam" id="PF12730">
    <property type="entry name" value="ABC2_membrane_4"/>
    <property type="match status" value="1"/>
</dbReference>
<feature type="transmembrane region" description="Helical" evidence="2">
    <location>
        <begin position="311"/>
        <end position="333"/>
    </location>
</feature>
<evidence type="ECO:0000313" key="4">
    <source>
        <dbReference type="Proteomes" id="UP001500457"/>
    </source>
</evidence>
<feature type="transmembrane region" description="Helical" evidence="2">
    <location>
        <begin position="106"/>
        <end position="132"/>
    </location>
</feature>
<accession>A0ABP9DW84</accession>
<feature type="transmembrane region" description="Helical" evidence="2">
    <location>
        <begin position="228"/>
        <end position="253"/>
    </location>
</feature>
<dbReference type="Proteomes" id="UP001500457">
    <property type="component" value="Unassembled WGS sequence"/>
</dbReference>
<dbReference type="PANTHER" id="PTHR37305:SF1">
    <property type="entry name" value="MEMBRANE PROTEIN"/>
    <property type="match status" value="1"/>
</dbReference>
<feature type="compositionally biased region" description="Low complexity" evidence="1">
    <location>
        <begin position="159"/>
        <end position="183"/>
    </location>
</feature>
<keyword evidence="2" id="KW-0812">Transmembrane</keyword>
<keyword evidence="2" id="KW-1133">Transmembrane helix</keyword>
<organism evidence="3 4">
    <name type="scientific">Actinomycetospora straminea</name>
    <dbReference type="NCBI Taxonomy" id="663607"/>
    <lineage>
        <taxon>Bacteria</taxon>
        <taxon>Bacillati</taxon>
        <taxon>Actinomycetota</taxon>
        <taxon>Actinomycetes</taxon>
        <taxon>Pseudonocardiales</taxon>
        <taxon>Pseudonocardiaceae</taxon>
        <taxon>Actinomycetospora</taxon>
    </lineage>
</organism>